<dbReference type="SMART" id="SM00422">
    <property type="entry name" value="HTH_MERR"/>
    <property type="match status" value="1"/>
</dbReference>
<accession>A0A857KHJ2</accession>
<dbReference type="PANTHER" id="PTHR30204">
    <property type="entry name" value="REDOX-CYCLING DRUG-SENSING TRANSCRIPTIONAL ACTIVATOR SOXR"/>
    <property type="match status" value="1"/>
</dbReference>
<dbReference type="RefSeq" id="WP_005189683.1">
    <property type="nucleotide sequence ID" value="NZ_CP045804.1"/>
</dbReference>
<dbReference type="GO" id="GO:0003677">
    <property type="term" value="F:DNA binding"/>
    <property type="evidence" value="ECO:0007669"/>
    <property type="project" value="UniProtKB-KW"/>
</dbReference>
<dbReference type="PROSITE" id="PS50937">
    <property type="entry name" value="HTH_MERR_2"/>
    <property type="match status" value="1"/>
</dbReference>
<dbReference type="CDD" id="cd04770">
    <property type="entry name" value="HTH_HMRTR"/>
    <property type="match status" value="1"/>
</dbReference>
<name>A0A857KHJ2_9ACTN</name>
<reference evidence="2" key="1">
    <citation type="journal article" date="2021" name="Nat. Microbiol.">
        <title>Cocultivation of an ultrasmall environmental parasitic bacterium with lytic ability against bacteria associated with wastewater foams.</title>
        <authorList>
            <person name="Batinovic S."/>
            <person name="Rose J.J.A."/>
            <person name="Ratcliffe J."/>
            <person name="Seviour R.J."/>
            <person name="Petrovski S."/>
        </authorList>
    </citation>
    <scope>NUCLEOTIDE SEQUENCE</scope>
    <source>
        <strain evidence="2">CON44</strain>
    </source>
</reference>
<dbReference type="AlphaFoldDB" id="A0A857KHJ2"/>
<dbReference type="PRINTS" id="PR00040">
    <property type="entry name" value="HTHMERR"/>
</dbReference>
<dbReference type="InterPro" id="IPR009061">
    <property type="entry name" value="DNA-bd_dom_put_sf"/>
</dbReference>
<evidence type="ECO:0000313" key="2">
    <source>
        <dbReference type="EMBL" id="QHN39082.1"/>
    </source>
</evidence>
<dbReference type="InterPro" id="IPR047057">
    <property type="entry name" value="MerR_fam"/>
</dbReference>
<organism evidence="2">
    <name type="scientific">Gordonia amarae</name>
    <dbReference type="NCBI Taxonomy" id="36821"/>
    <lineage>
        <taxon>Bacteria</taxon>
        <taxon>Bacillati</taxon>
        <taxon>Actinomycetota</taxon>
        <taxon>Actinomycetes</taxon>
        <taxon>Mycobacteriales</taxon>
        <taxon>Gordoniaceae</taxon>
        <taxon>Gordonia</taxon>
    </lineage>
</organism>
<sequence length="265" mass="28101">MGSYRISELAQRSGMTASTLRFYEDLGLLTAERTPSGYRMYDDTAVDRLEFISSAKAMGMTLDDIRNLLQVWQSGACASVRTELAPLIDQRLADTEQRIAELTAFAQRLHSIRSGLAGPAPSGACRPGCGCLIDTPAPLPAGRRDLRLTAADADVVDEAPAIACSLGRDELGDRVQDWHDILSTATSRGEVGSAGPTVGVRYDFTAAAATTAALAGLIAAESQCCSFYTFTLGVSATEITLDVRAPQEAQPLLDDLFGTIPANGH</sequence>
<dbReference type="PANTHER" id="PTHR30204:SF92">
    <property type="entry name" value="HTH-TYPE TRANSCRIPTIONAL REGULATOR ZNTR"/>
    <property type="match status" value="1"/>
</dbReference>
<gene>
    <name evidence="2" type="ORF">GII30_07760</name>
</gene>
<dbReference type="InterPro" id="IPR000551">
    <property type="entry name" value="MerR-type_HTH_dom"/>
</dbReference>
<proteinExistence type="predicted"/>
<dbReference type="Pfam" id="PF13411">
    <property type="entry name" value="MerR_1"/>
    <property type="match status" value="1"/>
</dbReference>
<protein>
    <submittedName>
        <fullName evidence="2">MerR family transcriptional regulator</fullName>
    </submittedName>
</protein>
<dbReference type="EMBL" id="CP045810">
    <property type="protein sequence ID" value="QHN39082.1"/>
    <property type="molecule type" value="Genomic_DNA"/>
</dbReference>
<keyword evidence="1" id="KW-0238">DNA-binding</keyword>
<dbReference type="Gene3D" id="1.10.1660.10">
    <property type="match status" value="1"/>
</dbReference>
<evidence type="ECO:0000256" key="1">
    <source>
        <dbReference type="ARBA" id="ARBA00023125"/>
    </source>
</evidence>
<dbReference type="GO" id="GO:0003700">
    <property type="term" value="F:DNA-binding transcription factor activity"/>
    <property type="evidence" value="ECO:0007669"/>
    <property type="project" value="InterPro"/>
</dbReference>
<dbReference type="SUPFAM" id="SSF46955">
    <property type="entry name" value="Putative DNA-binding domain"/>
    <property type="match status" value="1"/>
</dbReference>